<dbReference type="GO" id="GO:0046872">
    <property type="term" value="F:metal ion binding"/>
    <property type="evidence" value="ECO:0007669"/>
    <property type="project" value="UniProtKB-KW"/>
</dbReference>
<dbReference type="Gene3D" id="1.10.1380.10">
    <property type="entry name" value="Neutral endopeptidase , domain2"/>
    <property type="match status" value="1"/>
</dbReference>
<evidence type="ECO:0000256" key="7">
    <source>
        <dbReference type="SAM" id="MobiDB-lite"/>
    </source>
</evidence>
<feature type="domain" description="Peptidase M13 N-terminal" evidence="10">
    <location>
        <begin position="198"/>
        <end position="557"/>
    </location>
</feature>
<evidence type="ECO:0000256" key="8">
    <source>
        <dbReference type="SAM" id="Phobius"/>
    </source>
</evidence>
<comment type="caution">
    <text evidence="11">The sequence shown here is derived from an EMBL/GenBank/DDBJ whole genome shotgun (WGS) entry which is preliminary data.</text>
</comment>
<keyword evidence="4" id="KW-0378">Hydrolase</keyword>
<dbReference type="PANTHER" id="PTHR11733:SF128">
    <property type="entry name" value="KELL BLOOD GROUP GLYCOPROTEIN"/>
    <property type="match status" value="1"/>
</dbReference>
<dbReference type="Pfam" id="PF05649">
    <property type="entry name" value="Peptidase_M13_N"/>
    <property type="match status" value="1"/>
</dbReference>
<dbReference type="InterPro" id="IPR000718">
    <property type="entry name" value="Peptidase_M13"/>
</dbReference>
<evidence type="ECO:0000313" key="12">
    <source>
        <dbReference type="Proteomes" id="UP001557470"/>
    </source>
</evidence>
<evidence type="ECO:0000259" key="9">
    <source>
        <dbReference type="Pfam" id="PF01431"/>
    </source>
</evidence>
<keyword evidence="5" id="KW-0862">Zinc</keyword>
<organism evidence="11 12">
    <name type="scientific">Umbra pygmaea</name>
    <name type="common">Eastern mudminnow</name>
    <dbReference type="NCBI Taxonomy" id="75934"/>
    <lineage>
        <taxon>Eukaryota</taxon>
        <taxon>Metazoa</taxon>
        <taxon>Chordata</taxon>
        <taxon>Craniata</taxon>
        <taxon>Vertebrata</taxon>
        <taxon>Euteleostomi</taxon>
        <taxon>Actinopterygii</taxon>
        <taxon>Neopterygii</taxon>
        <taxon>Teleostei</taxon>
        <taxon>Protacanthopterygii</taxon>
        <taxon>Esociformes</taxon>
        <taxon>Umbridae</taxon>
        <taxon>Umbra</taxon>
    </lineage>
</organism>
<dbReference type="Pfam" id="PF01431">
    <property type="entry name" value="Peptidase_M13"/>
    <property type="match status" value="1"/>
</dbReference>
<dbReference type="GO" id="GO:0006508">
    <property type="term" value="P:proteolysis"/>
    <property type="evidence" value="ECO:0007669"/>
    <property type="project" value="UniProtKB-KW"/>
</dbReference>
<feature type="region of interest" description="Disordered" evidence="7">
    <location>
        <begin position="1"/>
        <end position="69"/>
    </location>
</feature>
<dbReference type="InterPro" id="IPR018497">
    <property type="entry name" value="Peptidase_M13_C"/>
</dbReference>
<feature type="compositionally biased region" description="Basic and acidic residues" evidence="7">
    <location>
        <begin position="1"/>
        <end position="12"/>
    </location>
</feature>
<evidence type="ECO:0000256" key="5">
    <source>
        <dbReference type="ARBA" id="ARBA00022833"/>
    </source>
</evidence>
<protein>
    <submittedName>
        <fullName evidence="11">Uncharacterized protein</fullName>
    </submittedName>
</protein>
<dbReference type="Gene3D" id="3.40.390.10">
    <property type="entry name" value="Collagenase (Catalytic Domain)"/>
    <property type="match status" value="1"/>
</dbReference>
<feature type="compositionally biased region" description="Pro residues" evidence="7">
    <location>
        <begin position="25"/>
        <end position="53"/>
    </location>
</feature>
<feature type="compositionally biased region" description="Basic and acidic residues" evidence="7">
    <location>
        <begin position="172"/>
        <end position="189"/>
    </location>
</feature>
<keyword evidence="8" id="KW-1133">Transmembrane helix</keyword>
<proteinExistence type="predicted"/>
<evidence type="ECO:0000256" key="4">
    <source>
        <dbReference type="ARBA" id="ARBA00022801"/>
    </source>
</evidence>
<keyword evidence="12" id="KW-1185">Reference proteome</keyword>
<dbReference type="InterPro" id="IPR008753">
    <property type="entry name" value="Peptidase_M13_N"/>
</dbReference>
<reference evidence="11 12" key="1">
    <citation type="submission" date="2024-06" db="EMBL/GenBank/DDBJ databases">
        <authorList>
            <person name="Pan Q."/>
            <person name="Wen M."/>
            <person name="Jouanno E."/>
            <person name="Zahm M."/>
            <person name="Klopp C."/>
            <person name="Cabau C."/>
            <person name="Louis A."/>
            <person name="Berthelot C."/>
            <person name="Parey E."/>
            <person name="Roest Crollius H."/>
            <person name="Montfort J."/>
            <person name="Robinson-Rechavi M."/>
            <person name="Bouchez O."/>
            <person name="Lampietro C."/>
            <person name="Lopez Roques C."/>
            <person name="Donnadieu C."/>
            <person name="Postlethwait J."/>
            <person name="Bobe J."/>
            <person name="Verreycken H."/>
            <person name="Guiguen Y."/>
        </authorList>
    </citation>
    <scope>NUCLEOTIDE SEQUENCE [LARGE SCALE GENOMIC DNA]</scope>
    <source>
        <strain evidence="11">Up_M1</strain>
        <tissue evidence="11">Testis</tissue>
    </source>
</reference>
<feature type="transmembrane region" description="Helical" evidence="8">
    <location>
        <begin position="85"/>
        <end position="106"/>
    </location>
</feature>
<dbReference type="EMBL" id="JAGEUA010000004">
    <property type="protein sequence ID" value="KAL0985123.1"/>
    <property type="molecule type" value="Genomic_DNA"/>
</dbReference>
<evidence type="ECO:0000259" key="10">
    <source>
        <dbReference type="Pfam" id="PF05649"/>
    </source>
</evidence>
<feature type="region of interest" description="Disordered" evidence="7">
    <location>
        <begin position="158"/>
        <end position="189"/>
    </location>
</feature>
<comment type="cofactor">
    <cofactor evidence="1">
        <name>Zn(2+)</name>
        <dbReference type="ChEBI" id="CHEBI:29105"/>
    </cofactor>
</comment>
<dbReference type="InterPro" id="IPR024079">
    <property type="entry name" value="MetalloPept_cat_dom_sf"/>
</dbReference>
<evidence type="ECO:0000256" key="2">
    <source>
        <dbReference type="ARBA" id="ARBA00022670"/>
    </source>
</evidence>
<evidence type="ECO:0000313" key="11">
    <source>
        <dbReference type="EMBL" id="KAL0985123.1"/>
    </source>
</evidence>
<keyword evidence="2" id="KW-0645">Protease</keyword>
<keyword evidence="8" id="KW-0812">Transmembrane</keyword>
<dbReference type="SUPFAM" id="SSF55486">
    <property type="entry name" value="Metalloproteases ('zincins'), catalytic domain"/>
    <property type="match status" value="1"/>
</dbReference>
<evidence type="ECO:0000256" key="6">
    <source>
        <dbReference type="ARBA" id="ARBA00023049"/>
    </source>
</evidence>
<dbReference type="PANTHER" id="PTHR11733">
    <property type="entry name" value="ZINC METALLOPROTEASE FAMILY M13 NEPRILYSIN-RELATED"/>
    <property type="match status" value="1"/>
</dbReference>
<sequence length="788" mass="89155">MAKSPEEPKIDCELQPQSNFLPEPQLLPEPQNQPLPEPQNQPLPEPQNHPLPEPQLQSQPNTHPETQTLSEEQLKPCVWKHHHRFLLLLLGSSFCLSILALAYFFLQHIIRQSSPAAFPPCTTPACQRAATRLATSVDPFARPCDYFLYTCGSKDAASPLNPSGNDRSSAWVERERGEDRRTVRREDASVDRMPGRVDALLQKLREILESEDSSSPSDSAKQKARRFYRSCMDTESTEAAGPEPFLLLLRQLGGWAVSGQWNKTDFNSTLSLLMREYATFPFFNVYVGKDPNDTDGDKRYIQIDQPHFQIPIEWSSKTLKSKANTQSLRPFLASCQMLLALLGSPSSSTGLHLGLFMSLSSELAVLASPLAHRKEQGLLYQRLTIKELQTVAPAIDWLGCLQASFHPHRVSQSDHVLLHNLPYIIHMSKIIGNWLTRHEMSGSGPLHTFMIFSLLHTVIPALDSRFSQTEKNFSLALGTKEEDIPRWRTCVLQTEKGFNMVLTNLLREATTYIEAEEMIQNVFSSIKSKLSDVRWTDLESRLSVMKKISSLTPRLEYSTFSEAELNDQYLKVTVGEHKYFSNYIQALSLQQQRRNQLLSQTKGADILSITPFVSSNDLIFPMGMFVQPYFHPTYPRAINFGMLGTLMAKDILHLLLPNIYSQSDSPRSIGQCVWSQYLNVTESSGTVGPLSPKHQQEVWVQYSALQVALQAYIESLKKYPKDFALSGLSHTHLFLTSFTQINCDSDPYHEFMPFEPSFLVTVICGNSDLCPLTIICPDKPKQHFLQTC</sequence>
<evidence type="ECO:0000256" key="3">
    <source>
        <dbReference type="ARBA" id="ARBA00022723"/>
    </source>
</evidence>
<accession>A0ABD0XI34</accession>
<keyword evidence="6" id="KW-0482">Metalloprotease</keyword>
<keyword evidence="3" id="KW-0479">Metal-binding</keyword>
<feature type="domain" description="Peptidase M13 C-terminal" evidence="9">
    <location>
        <begin position="614"/>
        <end position="746"/>
    </location>
</feature>
<keyword evidence="8" id="KW-0472">Membrane</keyword>
<dbReference type="InterPro" id="IPR042089">
    <property type="entry name" value="Peptidase_M13_dom_2"/>
</dbReference>
<dbReference type="AlphaFoldDB" id="A0ABD0XI34"/>
<evidence type="ECO:0000256" key="1">
    <source>
        <dbReference type="ARBA" id="ARBA00001947"/>
    </source>
</evidence>
<dbReference type="Proteomes" id="UP001557470">
    <property type="component" value="Unassembled WGS sequence"/>
</dbReference>
<gene>
    <name evidence="11" type="ORF">UPYG_G00153160</name>
</gene>
<name>A0ABD0XI34_UMBPY</name>
<dbReference type="GO" id="GO:0008237">
    <property type="term" value="F:metallopeptidase activity"/>
    <property type="evidence" value="ECO:0007669"/>
    <property type="project" value="UniProtKB-KW"/>
</dbReference>
<dbReference type="PROSITE" id="PS51885">
    <property type="entry name" value="NEPRILYSIN"/>
    <property type="match status" value="1"/>
</dbReference>
<feature type="compositionally biased region" description="Polar residues" evidence="7">
    <location>
        <begin position="58"/>
        <end position="69"/>
    </location>
</feature>